<name>A0A226DCP3_FOLCA</name>
<evidence type="ECO:0000313" key="2">
    <source>
        <dbReference type="EMBL" id="OXA42411.1"/>
    </source>
</evidence>
<keyword evidence="3" id="KW-1185">Reference proteome</keyword>
<comment type="caution">
    <text evidence="2">The sequence shown here is derived from an EMBL/GenBank/DDBJ whole genome shotgun (WGS) entry which is preliminary data.</text>
</comment>
<keyword evidence="1" id="KW-1133">Transmembrane helix</keyword>
<dbReference type="AlphaFoldDB" id="A0A226DCP3"/>
<evidence type="ECO:0000313" key="3">
    <source>
        <dbReference type="Proteomes" id="UP000198287"/>
    </source>
</evidence>
<accession>A0A226DCP3</accession>
<keyword evidence="1" id="KW-0812">Transmembrane</keyword>
<dbReference type="EMBL" id="LNIX01000026">
    <property type="protein sequence ID" value="OXA42411.1"/>
    <property type="molecule type" value="Genomic_DNA"/>
</dbReference>
<evidence type="ECO:0000256" key="1">
    <source>
        <dbReference type="SAM" id="Phobius"/>
    </source>
</evidence>
<gene>
    <name evidence="2" type="ORF">Fcan01_22981</name>
</gene>
<sequence>MDTDNIWLVASTFVKCYKYHWIFPISFSIENQQLNHMERSITSTFGIFLVRSFIFATAFSSLAILFLVNISTVRLLDTKQILICAVSGVIYVSAFVAYYELSGKMEILTNVANALVDCLFLLERKQHKPRKALLSSSSPPSTLVRAFQLIPTVYAFTPLVIVPFYLHRDLGAPFVLYKIAGGPPLAGGSLILTAIILLGKFLYLSIGITEALRSLSCAIILATQRMLYYTFYMTKLSQNLSKFTTFPLPEVASSYIKLHVILQWDQYILNFFAGLYLFALFFVALVVNFVTLKMFNALPFYFYMIFPSFAVVILTIIPVIAGRFIKFGDLSEIVLVKMRQAVGMLEARGERRLLHREVKSLRVLRIPAGIGNMQFFQIKGATICDFYSNISICTINLLLCVKI</sequence>
<proteinExistence type="predicted"/>
<feature type="transmembrane region" description="Helical" evidence="1">
    <location>
        <begin position="143"/>
        <end position="166"/>
    </location>
</feature>
<organism evidence="2 3">
    <name type="scientific">Folsomia candida</name>
    <name type="common">Springtail</name>
    <dbReference type="NCBI Taxonomy" id="158441"/>
    <lineage>
        <taxon>Eukaryota</taxon>
        <taxon>Metazoa</taxon>
        <taxon>Ecdysozoa</taxon>
        <taxon>Arthropoda</taxon>
        <taxon>Hexapoda</taxon>
        <taxon>Collembola</taxon>
        <taxon>Entomobryomorpha</taxon>
        <taxon>Isotomoidea</taxon>
        <taxon>Isotomidae</taxon>
        <taxon>Proisotominae</taxon>
        <taxon>Folsomia</taxon>
    </lineage>
</organism>
<reference evidence="2 3" key="1">
    <citation type="submission" date="2015-12" db="EMBL/GenBank/DDBJ databases">
        <title>The genome of Folsomia candida.</title>
        <authorList>
            <person name="Faddeeva A."/>
            <person name="Derks M.F."/>
            <person name="Anvar Y."/>
            <person name="Smit S."/>
            <person name="Van Straalen N."/>
            <person name="Roelofs D."/>
        </authorList>
    </citation>
    <scope>NUCLEOTIDE SEQUENCE [LARGE SCALE GENOMIC DNA]</scope>
    <source>
        <strain evidence="2 3">VU population</strain>
        <tissue evidence="2">Whole body</tissue>
    </source>
</reference>
<dbReference type="Proteomes" id="UP000198287">
    <property type="component" value="Unassembled WGS sequence"/>
</dbReference>
<keyword evidence="1" id="KW-0472">Membrane</keyword>
<protein>
    <submittedName>
        <fullName evidence="2">Uncharacterized protein</fullName>
    </submittedName>
</protein>
<feature type="transmembrane region" description="Helical" evidence="1">
    <location>
        <begin position="300"/>
        <end position="321"/>
    </location>
</feature>
<feature type="transmembrane region" description="Helical" evidence="1">
    <location>
        <begin position="267"/>
        <end position="288"/>
    </location>
</feature>
<feature type="transmembrane region" description="Helical" evidence="1">
    <location>
        <begin position="45"/>
        <end position="68"/>
    </location>
</feature>
<feature type="transmembrane region" description="Helical" evidence="1">
    <location>
        <begin position="80"/>
        <end position="99"/>
    </location>
</feature>